<evidence type="ECO:0000256" key="1">
    <source>
        <dbReference type="SAM" id="Phobius"/>
    </source>
</evidence>
<reference evidence="2 3" key="1">
    <citation type="submission" date="2024-03" db="EMBL/GenBank/DDBJ databases">
        <authorList>
            <person name="Jo J.-H."/>
        </authorList>
    </citation>
    <scope>NUCLEOTIDE SEQUENCE [LARGE SCALE GENOMIC DNA]</scope>
    <source>
        <strain evidence="2 3">PS1R-30</strain>
    </source>
</reference>
<evidence type="ECO:0000313" key="2">
    <source>
        <dbReference type="EMBL" id="MEJ5975975.1"/>
    </source>
</evidence>
<keyword evidence="1" id="KW-0812">Transmembrane</keyword>
<evidence type="ECO:0000313" key="3">
    <source>
        <dbReference type="Proteomes" id="UP001361239"/>
    </source>
</evidence>
<keyword evidence="3" id="KW-1185">Reference proteome</keyword>
<dbReference type="Proteomes" id="UP001361239">
    <property type="component" value="Unassembled WGS sequence"/>
</dbReference>
<dbReference type="RefSeq" id="WP_339585901.1">
    <property type="nucleotide sequence ID" value="NZ_JBBHJZ010000001.1"/>
</dbReference>
<sequence>MTAGLVVMLLSATAALFLAVRGLQSRGLSFENKAVMAVVWIAIITALAFILGRFAA</sequence>
<name>A0ABU8RSB3_9SPHN</name>
<protein>
    <submittedName>
        <fullName evidence="2">Uncharacterized protein</fullName>
    </submittedName>
</protein>
<dbReference type="EMBL" id="JBBHJZ010000001">
    <property type="protein sequence ID" value="MEJ5975975.1"/>
    <property type="molecule type" value="Genomic_DNA"/>
</dbReference>
<keyword evidence="1" id="KW-1133">Transmembrane helix</keyword>
<proteinExistence type="predicted"/>
<organism evidence="2 3">
    <name type="scientific">Novosphingobium anseongense</name>
    <dbReference type="NCBI Taxonomy" id="3133436"/>
    <lineage>
        <taxon>Bacteria</taxon>
        <taxon>Pseudomonadati</taxon>
        <taxon>Pseudomonadota</taxon>
        <taxon>Alphaproteobacteria</taxon>
        <taxon>Sphingomonadales</taxon>
        <taxon>Sphingomonadaceae</taxon>
        <taxon>Novosphingobium</taxon>
    </lineage>
</organism>
<feature type="transmembrane region" description="Helical" evidence="1">
    <location>
        <begin position="35"/>
        <end position="55"/>
    </location>
</feature>
<gene>
    <name evidence="2" type="ORF">WG901_04975</name>
</gene>
<keyword evidence="1" id="KW-0472">Membrane</keyword>
<comment type="caution">
    <text evidence="2">The sequence shown here is derived from an EMBL/GenBank/DDBJ whole genome shotgun (WGS) entry which is preliminary data.</text>
</comment>
<accession>A0ABU8RSB3</accession>